<feature type="transmembrane region" description="Helical" evidence="5">
    <location>
        <begin position="287"/>
        <end position="304"/>
    </location>
</feature>
<feature type="transmembrane region" description="Helical" evidence="5">
    <location>
        <begin position="75"/>
        <end position="95"/>
    </location>
</feature>
<evidence type="ECO:0000313" key="7">
    <source>
        <dbReference type="EMBL" id="EWM30268.1"/>
    </source>
</evidence>
<feature type="domain" description="Sugar phosphate transporter" evidence="6">
    <location>
        <begin position="21"/>
        <end position="300"/>
    </location>
</feature>
<evidence type="ECO:0000256" key="5">
    <source>
        <dbReference type="SAM" id="Phobius"/>
    </source>
</evidence>
<feature type="transmembrane region" description="Helical" evidence="5">
    <location>
        <begin position="228"/>
        <end position="250"/>
    </location>
</feature>
<keyword evidence="8" id="KW-1185">Reference proteome</keyword>
<gene>
    <name evidence="7" type="ORF">Naga_100003g168</name>
</gene>
<dbReference type="OrthoDB" id="417037at2759"/>
<feature type="transmembrane region" description="Helical" evidence="5">
    <location>
        <begin position="43"/>
        <end position="63"/>
    </location>
</feature>
<feature type="transmembrane region" description="Helical" evidence="5">
    <location>
        <begin position="155"/>
        <end position="174"/>
    </location>
</feature>
<keyword evidence="7" id="KW-0813">Transport</keyword>
<keyword evidence="2 5" id="KW-0812">Transmembrane</keyword>
<reference evidence="7 8" key="1">
    <citation type="journal article" date="2014" name="Mol. Plant">
        <title>Chromosome Scale Genome Assembly and Transcriptome Profiling of Nannochloropsis gaditana in Nitrogen Depletion.</title>
        <authorList>
            <person name="Corteggiani Carpinelli E."/>
            <person name="Telatin A."/>
            <person name="Vitulo N."/>
            <person name="Forcato C."/>
            <person name="D'Angelo M."/>
            <person name="Schiavon R."/>
            <person name="Vezzi A."/>
            <person name="Giacometti G.M."/>
            <person name="Morosinotto T."/>
            <person name="Valle G."/>
        </authorList>
    </citation>
    <scope>NUCLEOTIDE SEQUENCE [LARGE SCALE GENOMIC DNA]</scope>
    <source>
        <strain evidence="7 8">B-31</strain>
    </source>
</reference>
<keyword evidence="3 5" id="KW-1133">Transmembrane helix</keyword>
<evidence type="ECO:0000256" key="1">
    <source>
        <dbReference type="ARBA" id="ARBA00004141"/>
    </source>
</evidence>
<feature type="transmembrane region" description="Helical" evidence="5">
    <location>
        <begin position="190"/>
        <end position="208"/>
    </location>
</feature>
<accession>W7U393</accession>
<comment type="subcellular location">
    <subcellularLocation>
        <location evidence="1">Membrane</location>
        <topology evidence="1">Multi-pass membrane protein</topology>
    </subcellularLocation>
</comment>
<dbReference type="InterPro" id="IPR004853">
    <property type="entry name" value="Sugar_P_trans_dom"/>
</dbReference>
<dbReference type="GO" id="GO:0016020">
    <property type="term" value="C:membrane"/>
    <property type="evidence" value="ECO:0007669"/>
    <property type="project" value="UniProtKB-SubCell"/>
</dbReference>
<sequence length="426" mass="47198">MAPNVGASPWQKGGSALMYGMASLSIMVVNKIVLTSYQFPSFAFLAASQFLFTTMIIFILDRVGRLQVTAMSWEVVRVMAPLVVISLVNVLAGLGGTQKVSLPMFTALRRFSILMTMLLEAYVFGTSPSTAVKMSVFMMIIGALVAAMSDLSFDTVGYAMILLSDLFTALNGVVMKKTLSSSSTVNKMAVLYYNSLFGVVMMGLLMTLRDEELARVREFRHWQDPHFVLYFFLAGAMGSVLNYSIFLCTLYNSALTTTVVGCLKNILTTYIGMFLISDYIFSWENFLGIHISIAGSLVYSYVELQSILNNKERPGTDLTSRKKLGRIHHPGKLADRSSKREAEMIREGNAGLAAQILAGIRHQLGLPLAHVTYNPKYKILSSPDLPTGLNVNRRTCQAIRKRQPTQNHILLPKEDTQCETRASHSF</sequence>
<feature type="transmembrane region" description="Helical" evidence="5">
    <location>
        <begin position="262"/>
        <end position="281"/>
    </location>
</feature>
<organism evidence="7 8">
    <name type="scientific">Nannochloropsis gaditana</name>
    <dbReference type="NCBI Taxonomy" id="72520"/>
    <lineage>
        <taxon>Eukaryota</taxon>
        <taxon>Sar</taxon>
        <taxon>Stramenopiles</taxon>
        <taxon>Ochrophyta</taxon>
        <taxon>Eustigmatophyceae</taxon>
        <taxon>Eustigmatales</taxon>
        <taxon>Monodopsidaceae</taxon>
        <taxon>Nannochloropsis</taxon>
    </lineage>
</organism>
<name>W7U393_9STRA</name>
<evidence type="ECO:0000256" key="2">
    <source>
        <dbReference type="ARBA" id="ARBA00022692"/>
    </source>
</evidence>
<dbReference type="PANTHER" id="PTHR11132">
    <property type="entry name" value="SOLUTE CARRIER FAMILY 35"/>
    <property type="match status" value="1"/>
</dbReference>
<comment type="caution">
    <text evidence="7">The sequence shown here is derived from an EMBL/GenBank/DDBJ whole genome shotgun (WGS) entry which is preliminary data.</text>
</comment>
<evidence type="ECO:0000313" key="8">
    <source>
        <dbReference type="Proteomes" id="UP000019335"/>
    </source>
</evidence>
<dbReference type="Pfam" id="PF03151">
    <property type="entry name" value="TPT"/>
    <property type="match status" value="1"/>
</dbReference>
<keyword evidence="7" id="KW-0762">Sugar transport</keyword>
<dbReference type="InterPro" id="IPR050186">
    <property type="entry name" value="TPT_transporter"/>
</dbReference>
<dbReference type="AlphaFoldDB" id="W7U393"/>
<dbReference type="EMBL" id="AZIL01000038">
    <property type="protein sequence ID" value="EWM30268.1"/>
    <property type="molecule type" value="Genomic_DNA"/>
</dbReference>
<proteinExistence type="predicted"/>
<feature type="transmembrane region" description="Helical" evidence="5">
    <location>
        <begin position="16"/>
        <end position="37"/>
    </location>
</feature>
<evidence type="ECO:0000259" key="6">
    <source>
        <dbReference type="Pfam" id="PF03151"/>
    </source>
</evidence>
<protein>
    <submittedName>
        <fullName evidence="7">Udp-sugar transporter ust74c</fullName>
    </submittedName>
</protein>
<evidence type="ECO:0000256" key="4">
    <source>
        <dbReference type="ARBA" id="ARBA00023136"/>
    </source>
</evidence>
<dbReference type="Proteomes" id="UP000019335">
    <property type="component" value="Chromosome 1"/>
</dbReference>
<evidence type="ECO:0000256" key="3">
    <source>
        <dbReference type="ARBA" id="ARBA00022989"/>
    </source>
</evidence>
<keyword evidence="4 5" id="KW-0472">Membrane</keyword>